<dbReference type="GO" id="GO:0003887">
    <property type="term" value="F:DNA-directed DNA polymerase activity"/>
    <property type="evidence" value="ECO:0007669"/>
    <property type="project" value="InterPro"/>
</dbReference>
<evidence type="ECO:0000259" key="3">
    <source>
        <dbReference type="SMART" id="SM00278"/>
    </source>
</evidence>
<dbReference type="EMBL" id="CP013387">
    <property type="protein sequence ID" value="AOJ04366.1"/>
    <property type="molecule type" value="Genomic_DNA"/>
</dbReference>
<feature type="domain" description="Helix-hairpin-helix DNA-binding motif class 1" evidence="3">
    <location>
        <begin position="102"/>
        <end position="121"/>
    </location>
</feature>
<gene>
    <name evidence="4" type="ORF">WS70_21210</name>
</gene>
<dbReference type="Pfam" id="PF14520">
    <property type="entry name" value="HHH_5"/>
    <property type="match status" value="1"/>
</dbReference>
<dbReference type="SUPFAM" id="SSF47802">
    <property type="entry name" value="DNA polymerase beta, N-terminal domain-like"/>
    <property type="match status" value="1"/>
</dbReference>
<keyword evidence="4" id="KW-0238">DNA-binding</keyword>
<dbReference type="AlphaFoldDB" id="A0A1B4FL18"/>
<sequence>MQTALPTAAPDNRRIADRLLEAAQLLDAQGANPYRAGAYRSAADTIASLGRDVRELFDAGGIEALDALPHIGLGIARAIAEMLITDRWRQLDRLRGSASPTLSFRMVPGVGQALAERIHDALHIDTLEDLELAVHDGRLATVEGLGPRRIAGIRAALEDLLSRRRGRQALVRGATPAQEPPVSVLLDVDRLYREKAAAGTLPMIAPKRLNPRHEAWLPVLHATRDDWHFTAFYSHTGRAHELGRTADWVILYFYDPEHDEHQRTVVTETRGALIGRRVVRGREAECRAHYAAGANSTR</sequence>
<dbReference type="PANTHER" id="PTHR11276">
    <property type="entry name" value="DNA POLYMERASE TYPE-X FAMILY MEMBER"/>
    <property type="match status" value="1"/>
</dbReference>
<evidence type="ECO:0000313" key="4">
    <source>
        <dbReference type="EMBL" id="AOJ04366.1"/>
    </source>
</evidence>
<dbReference type="Gene3D" id="1.10.150.20">
    <property type="entry name" value="5' to 3' exonuclease, C-terminal subdomain"/>
    <property type="match status" value="1"/>
</dbReference>
<feature type="domain" description="Helix-hairpin-helix DNA-binding motif class 1" evidence="3">
    <location>
        <begin position="63"/>
        <end position="82"/>
    </location>
</feature>
<evidence type="ECO:0000256" key="2">
    <source>
        <dbReference type="ARBA" id="ARBA00022705"/>
    </source>
</evidence>
<organism evidence="4 5">
    <name type="scientific">Burkholderia mayonis</name>
    <dbReference type="NCBI Taxonomy" id="1385591"/>
    <lineage>
        <taxon>Bacteria</taxon>
        <taxon>Pseudomonadati</taxon>
        <taxon>Pseudomonadota</taxon>
        <taxon>Betaproteobacteria</taxon>
        <taxon>Burkholderiales</taxon>
        <taxon>Burkholderiaceae</taxon>
        <taxon>Burkholderia</taxon>
        <taxon>pseudomallei group</taxon>
    </lineage>
</organism>
<keyword evidence="5" id="KW-1185">Reference proteome</keyword>
<evidence type="ECO:0000313" key="5">
    <source>
        <dbReference type="Proteomes" id="UP000062519"/>
    </source>
</evidence>
<dbReference type="InterPro" id="IPR022312">
    <property type="entry name" value="DNA_pol_X"/>
</dbReference>
<reference evidence="4 5" key="1">
    <citation type="submission" date="2015-12" db="EMBL/GenBank/DDBJ databases">
        <title>Diversity of Burkholderia near neighbor genomes.</title>
        <authorList>
            <person name="Sahl J."/>
            <person name="Wagner D."/>
            <person name="Keim P."/>
        </authorList>
    </citation>
    <scope>NUCLEOTIDE SEQUENCE [LARGE SCALE GENOMIC DNA]</scope>
    <source>
        <strain evidence="4 5">BDU6</strain>
    </source>
</reference>
<evidence type="ECO:0000256" key="1">
    <source>
        <dbReference type="ARBA" id="ARBA00022634"/>
    </source>
</evidence>
<keyword evidence="2" id="KW-0235">DNA replication</keyword>
<dbReference type="Proteomes" id="UP000062519">
    <property type="component" value="Chromosome 2"/>
</dbReference>
<feature type="domain" description="Helix-hairpin-helix DNA-binding motif class 1" evidence="3">
    <location>
        <begin position="137"/>
        <end position="156"/>
    </location>
</feature>
<dbReference type="InterPro" id="IPR027421">
    <property type="entry name" value="DNA_pol_lamdba_lyase_dom_sf"/>
</dbReference>
<dbReference type="InterPro" id="IPR010996">
    <property type="entry name" value="HHH_MUS81"/>
</dbReference>
<protein>
    <submittedName>
        <fullName evidence="4">DNA-binding protein</fullName>
    </submittedName>
</protein>
<dbReference type="InterPro" id="IPR003583">
    <property type="entry name" value="Hlx-hairpin-Hlx_DNA-bd_motif"/>
</dbReference>
<dbReference type="Pfam" id="PF14716">
    <property type="entry name" value="HHH_8"/>
    <property type="match status" value="1"/>
</dbReference>
<name>A0A1B4FL18_9BURK</name>
<dbReference type="Gene3D" id="1.10.150.110">
    <property type="entry name" value="DNA polymerase beta, N-terminal domain-like"/>
    <property type="match status" value="1"/>
</dbReference>
<dbReference type="GO" id="GO:0006281">
    <property type="term" value="P:DNA repair"/>
    <property type="evidence" value="ECO:0007669"/>
    <property type="project" value="InterPro"/>
</dbReference>
<dbReference type="GO" id="GO:0003677">
    <property type="term" value="F:DNA binding"/>
    <property type="evidence" value="ECO:0007669"/>
    <property type="project" value="UniProtKB-KW"/>
</dbReference>
<proteinExistence type="predicted"/>
<dbReference type="PANTHER" id="PTHR11276:SF28">
    <property type="entry name" value="DNA POLYMERASE LAMBDA"/>
    <property type="match status" value="1"/>
</dbReference>
<accession>A0A1B4FL18</accession>
<dbReference type="KEGG" id="buu:WS70_21210"/>
<keyword evidence="1" id="KW-0237">DNA synthesis</keyword>
<dbReference type="SMART" id="SM00278">
    <property type="entry name" value="HhH1"/>
    <property type="match status" value="3"/>
</dbReference>
<dbReference type="RefSeq" id="WP_059469706.1">
    <property type="nucleotide sequence ID" value="NZ_CP013387.1"/>
</dbReference>